<organism evidence="6 7">
    <name type="scientific">Coniochaeta pulveracea</name>
    <dbReference type="NCBI Taxonomy" id="177199"/>
    <lineage>
        <taxon>Eukaryota</taxon>
        <taxon>Fungi</taxon>
        <taxon>Dikarya</taxon>
        <taxon>Ascomycota</taxon>
        <taxon>Pezizomycotina</taxon>
        <taxon>Sordariomycetes</taxon>
        <taxon>Sordariomycetidae</taxon>
        <taxon>Coniochaetales</taxon>
        <taxon>Coniochaetaceae</taxon>
        <taxon>Coniochaeta</taxon>
    </lineage>
</organism>
<feature type="domain" description="RRM" evidence="5">
    <location>
        <begin position="363"/>
        <end position="440"/>
    </location>
</feature>
<dbReference type="OrthoDB" id="410044at2759"/>
<dbReference type="Proteomes" id="UP000275385">
    <property type="component" value="Unassembled WGS sequence"/>
</dbReference>
<evidence type="ECO:0000313" key="7">
    <source>
        <dbReference type="Proteomes" id="UP000275385"/>
    </source>
</evidence>
<feature type="compositionally biased region" description="Basic and acidic residues" evidence="4">
    <location>
        <begin position="25"/>
        <end position="37"/>
    </location>
</feature>
<dbReference type="PROSITE" id="PS50102">
    <property type="entry name" value="RRM"/>
    <property type="match status" value="2"/>
</dbReference>
<dbReference type="GO" id="GO:0003723">
    <property type="term" value="F:RNA binding"/>
    <property type="evidence" value="ECO:0007669"/>
    <property type="project" value="UniProtKB-UniRule"/>
</dbReference>
<dbReference type="SMART" id="SM00360">
    <property type="entry name" value="RRM"/>
    <property type="match status" value="2"/>
</dbReference>
<sequence>MPARQRVELFQVGSAAGGDPFASAEKTDEHRSSRLDDLAIATGGNDAPSPAVRAPVLAAFGQLQMGSSTGSTSSDQVRMPSLAANITRLASSSRGGGAIHPAHRASTALPAVPGPSGLAEEATESTDTPGRRQFRTPGPRLAPTEFARSGDVSRRTVSYASAPANVDAQEIFPEEACLYAANLATNHTHERNAAELHKHFSQFGHCIVKMKTKDGLPMAFVQFTQLQGAMTALGVFNTMKARGERTLILGREIRLEVARGNRPWIVSMRDGTPISIEEAKIVLRPSGEIASADYITPEVQNMLHLAGRSVLVKFKEFKPNRSLHRDFRGTEYKIFKFEPEKRSADPEDIEPEVYMAEEAINMRSIFIKPIPLNMTEERLKAIFEQAGDVAQNGVRLNLDARPYAIAFVQFTRDDMPDTAVELFHGRDMGWGVLRVERKLRRQHRVLGRKSAFANMSAFTDSPIGAVRRVLGPSPVRRQQSMYVTPLRRNATPTAALVATAPAPARELVVRQAEQDISLPTQTAIETRANTLANAQRELIEPSSATPAAHTGSPFSPTAPPFVPQTLSLAPVGPSATFPGLQMPPSYAGPVVPANLPTYGMMNPHQLATQQQYGMAGIYPGGAPPPGWPTPGFPGGFPGGFPFQTSPYLPGFNAPAYSIFTDPQGRVIYGFVAGNSPVQPEVQTPGNVNTTPNNNVGGGQVTTAGSSAIPIVEPSGSLRPHTSNRSVSFAEPLVQPGNSDSEQE</sequence>
<feature type="domain" description="RRM" evidence="5">
    <location>
        <begin position="176"/>
        <end position="260"/>
    </location>
</feature>
<evidence type="ECO:0000256" key="3">
    <source>
        <dbReference type="PROSITE-ProRule" id="PRU00176"/>
    </source>
</evidence>
<dbReference type="InterPro" id="IPR012677">
    <property type="entry name" value="Nucleotide-bd_a/b_plait_sf"/>
</dbReference>
<evidence type="ECO:0000313" key="6">
    <source>
        <dbReference type="EMBL" id="RKU45459.1"/>
    </source>
</evidence>
<evidence type="ECO:0000256" key="4">
    <source>
        <dbReference type="SAM" id="MobiDB-lite"/>
    </source>
</evidence>
<keyword evidence="7" id="KW-1185">Reference proteome</keyword>
<dbReference type="InterPro" id="IPR000504">
    <property type="entry name" value="RRM_dom"/>
</dbReference>
<reference evidence="6 7" key="1">
    <citation type="submission" date="2018-08" db="EMBL/GenBank/DDBJ databases">
        <title>Draft genome of the lignicolous fungus Coniochaeta pulveracea.</title>
        <authorList>
            <person name="Borstlap C.J."/>
            <person name="De Witt R.N."/>
            <person name="Botha A."/>
            <person name="Volschenk H."/>
        </authorList>
    </citation>
    <scope>NUCLEOTIDE SEQUENCE [LARGE SCALE GENOMIC DNA]</scope>
    <source>
        <strain evidence="6 7">CAB683</strain>
    </source>
</reference>
<dbReference type="STRING" id="177199.A0A420YC21"/>
<feature type="region of interest" description="Disordered" evidence="4">
    <location>
        <begin position="542"/>
        <end position="561"/>
    </location>
</feature>
<dbReference type="EMBL" id="QVQW01000021">
    <property type="protein sequence ID" value="RKU45459.1"/>
    <property type="molecule type" value="Genomic_DNA"/>
</dbReference>
<comment type="caution">
    <text evidence="6">The sequence shown here is derived from an EMBL/GenBank/DDBJ whole genome shotgun (WGS) entry which is preliminary data.</text>
</comment>
<accession>A0A420YC21</accession>
<feature type="region of interest" description="Disordered" evidence="4">
    <location>
        <begin position="1"/>
        <end position="48"/>
    </location>
</feature>
<evidence type="ECO:0000256" key="2">
    <source>
        <dbReference type="ARBA" id="ARBA00022884"/>
    </source>
</evidence>
<dbReference type="Pfam" id="PF00076">
    <property type="entry name" value="RRM_1"/>
    <property type="match status" value="1"/>
</dbReference>
<protein>
    <recommendedName>
        <fullName evidence="5">RRM domain-containing protein</fullName>
    </recommendedName>
</protein>
<keyword evidence="2 3" id="KW-0694">RNA-binding</keyword>
<gene>
    <name evidence="6" type="ORF">DL546_007742</name>
</gene>
<dbReference type="Gene3D" id="3.30.70.330">
    <property type="match status" value="2"/>
</dbReference>
<evidence type="ECO:0000256" key="1">
    <source>
        <dbReference type="ARBA" id="ARBA00022737"/>
    </source>
</evidence>
<dbReference type="AlphaFoldDB" id="A0A420YC21"/>
<proteinExistence type="predicted"/>
<dbReference type="CDD" id="cd00590">
    <property type="entry name" value="RRM_SF"/>
    <property type="match status" value="1"/>
</dbReference>
<name>A0A420YC21_9PEZI</name>
<dbReference type="InterPro" id="IPR035979">
    <property type="entry name" value="RBD_domain_sf"/>
</dbReference>
<dbReference type="SUPFAM" id="SSF54928">
    <property type="entry name" value="RNA-binding domain, RBD"/>
    <property type="match status" value="2"/>
</dbReference>
<keyword evidence="1" id="KW-0677">Repeat</keyword>
<feature type="region of interest" description="Disordered" evidence="4">
    <location>
        <begin position="107"/>
        <end position="149"/>
    </location>
</feature>
<feature type="region of interest" description="Disordered" evidence="4">
    <location>
        <begin position="711"/>
        <end position="743"/>
    </location>
</feature>
<dbReference type="PANTHER" id="PTHR24012">
    <property type="entry name" value="RNA BINDING PROTEIN"/>
    <property type="match status" value="1"/>
</dbReference>
<evidence type="ECO:0000259" key="5">
    <source>
        <dbReference type="PROSITE" id="PS50102"/>
    </source>
</evidence>